<proteinExistence type="predicted"/>
<dbReference type="Gramene" id="TVU49524">
    <property type="protein sequence ID" value="TVU49524"/>
    <property type="gene ID" value="EJB05_00837"/>
</dbReference>
<dbReference type="Proteomes" id="UP000324897">
    <property type="component" value="Chromosome 6"/>
</dbReference>
<organism evidence="1 2">
    <name type="scientific">Eragrostis curvula</name>
    <name type="common">weeping love grass</name>
    <dbReference type="NCBI Taxonomy" id="38414"/>
    <lineage>
        <taxon>Eukaryota</taxon>
        <taxon>Viridiplantae</taxon>
        <taxon>Streptophyta</taxon>
        <taxon>Embryophyta</taxon>
        <taxon>Tracheophyta</taxon>
        <taxon>Spermatophyta</taxon>
        <taxon>Magnoliopsida</taxon>
        <taxon>Liliopsida</taxon>
        <taxon>Poales</taxon>
        <taxon>Poaceae</taxon>
        <taxon>PACMAD clade</taxon>
        <taxon>Chloridoideae</taxon>
        <taxon>Eragrostideae</taxon>
        <taxon>Eragrostidinae</taxon>
        <taxon>Eragrostis</taxon>
    </lineage>
</organism>
<name>A0A5J9WQF3_9POAL</name>
<evidence type="ECO:0000313" key="1">
    <source>
        <dbReference type="EMBL" id="TVU49524.1"/>
    </source>
</evidence>
<accession>A0A5J9WQF3</accession>
<sequence length="208" mass="22933">PPIVFPIEEETEAALLPSFSSLLIATAIRWADQEKEGKGRRLGRARVLFLQVVLLKTALEACRLSSSEAIMPPKRRGRQLANNNVMADSSPAALLAAIQTLQTEMANIRQANEETEAALLPSFSSLLIATAIRWADQEKEGKGRRLGRARVLFVQVVLLKTALEACRLSSSEASNVAVVIHLRLNKELEESSQPPQQMKLEVRSKLVE</sequence>
<dbReference type="AlphaFoldDB" id="A0A5J9WQF3"/>
<reference evidence="1 2" key="1">
    <citation type="journal article" date="2019" name="Sci. Rep.">
        <title>A high-quality genome of Eragrostis curvula grass provides insights into Poaceae evolution and supports new strategies to enhance forage quality.</title>
        <authorList>
            <person name="Carballo J."/>
            <person name="Santos B.A.C.M."/>
            <person name="Zappacosta D."/>
            <person name="Garbus I."/>
            <person name="Selva J.P."/>
            <person name="Gallo C.A."/>
            <person name="Diaz A."/>
            <person name="Albertini E."/>
            <person name="Caccamo M."/>
            <person name="Echenique V."/>
        </authorList>
    </citation>
    <scope>NUCLEOTIDE SEQUENCE [LARGE SCALE GENOMIC DNA]</scope>
    <source>
        <strain evidence="2">cv. Victoria</strain>
        <tissue evidence="1">Leaf</tissue>
    </source>
</reference>
<keyword evidence="2" id="KW-1185">Reference proteome</keyword>
<feature type="non-terminal residue" evidence="1">
    <location>
        <position position="1"/>
    </location>
</feature>
<dbReference type="EMBL" id="RWGY01000002">
    <property type="protein sequence ID" value="TVU49524.1"/>
    <property type="molecule type" value="Genomic_DNA"/>
</dbReference>
<protein>
    <submittedName>
        <fullName evidence="1">Uncharacterized protein</fullName>
    </submittedName>
</protein>
<evidence type="ECO:0000313" key="2">
    <source>
        <dbReference type="Proteomes" id="UP000324897"/>
    </source>
</evidence>
<comment type="caution">
    <text evidence="1">The sequence shown here is derived from an EMBL/GenBank/DDBJ whole genome shotgun (WGS) entry which is preliminary data.</text>
</comment>
<gene>
    <name evidence="1" type="ORF">EJB05_00837</name>
</gene>